<dbReference type="EMBL" id="BDRX01000300">
    <property type="protein sequence ID" value="GBG00673.1"/>
    <property type="molecule type" value="Genomic_DNA"/>
</dbReference>
<dbReference type="OrthoDB" id="9983919at2759"/>
<dbReference type="Pfam" id="PF01814">
    <property type="entry name" value="Hemerythrin"/>
    <property type="match status" value="1"/>
</dbReference>
<proteinExistence type="predicted"/>
<accession>A0A2V0PNF7</accession>
<dbReference type="STRING" id="307507.A0A2V0PNF7"/>
<dbReference type="InterPro" id="IPR012312">
    <property type="entry name" value="Hemerythrin-like"/>
</dbReference>
<feature type="non-terminal residue" evidence="2">
    <location>
        <position position="1"/>
    </location>
</feature>
<reference evidence="2 3" key="1">
    <citation type="journal article" date="2018" name="Sci. Rep.">
        <title>Raphidocelis subcapitata (=Pseudokirchneriella subcapitata) provides an insight into genome evolution and environmental adaptations in the Sphaeropleales.</title>
        <authorList>
            <person name="Suzuki S."/>
            <person name="Yamaguchi H."/>
            <person name="Nakajima N."/>
            <person name="Kawachi M."/>
        </authorList>
    </citation>
    <scope>NUCLEOTIDE SEQUENCE [LARGE SCALE GENOMIC DNA]</scope>
    <source>
        <strain evidence="2 3">NIES-35</strain>
    </source>
</reference>
<evidence type="ECO:0000259" key="1">
    <source>
        <dbReference type="Pfam" id="PF01814"/>
    </source>
</evidence>
<sequence>VAASLGLWRVTTPVSCQLLDLILLDHNRLRALYDAYLKAGPSMTLDMRQLLAWELIMCMSEHAAKEELVLYPTIRSVLGEAAADRCLAEHAQVKLLAAQAG</sequence>
<evidence type="ECO:0000313" key="3">
    <source>
        <dbReference type="Proteomes" id="UP000247498"/>
    </source>
</evidence>
<organism evidence="2 3">
    <name type="scientific">Raphidocelis subcapitata</name>
    <dbReference type="NCBI Taxonomy" id="307507"/>
    <lineage>
        <taxon>Eukaryota</taxon>
        <taxon>Viridiplantae</taxon>
        <taxon>Chlorophyta</taxon>
        <taxon>core chlorophytes</taxon>
        <taxon>Chlorophyceae</taxon>
        <taxon>CS clade</taxon>
        <taxon>Sphaeropleales</taxon>
        <taxon>Selenastraceae</taxon>
        <taxon>Raphidocelis</taxon>
    </lineage>
</organism>
<dbReference type="AlphaFoldDB" id="A0A2V0PNF7"/>
<keyword evidence="3" id="KW-1185">Reference proteome</keyword>
<evidence type="ECO:0000313" key="2">
    <source>
        <dbReference type="EMBL" id="GBG00673.1"/>
    </source>
</evidence>
<dbReference type="InParanoid" id="A0A2V0PNF7"/>
<protein>
    <recommendedName>
        <fullName evidence="1">Hemerythrin-like domain-containing protein</fullName>
    </recommendedName>
</protein>
<comment type="caution">
    <text evidence="2">The sequence shown here is derived from an EMBL/GenBank/DDBJ whole genome shotgun (WGS) entry which is preliminary data.</text>
</comment>
<gene>
    <name evidence="2" type="ORF">Rsub_13427</name>
</gene>
<dbReference type="Proteomes" id="UP000247498">
    <property type="component" value="Unassembled WGS sequence"/>
</dbReference>
<feature type="domain" description="Hemerythrin-like" evidence="1">
    <location>
        <begin position="19"/>
        <end position="98"/>
    </location>
</feature>
<name>A0A2V0PNF7_9CHLO</name>